<accession>A0A9P6ZTZ6</accession>
<dbReference type="AlphaFoldDB" id="A0A9P6ZTZ6"/>
<evidence type="ECO:0000256" key="1">
    <source>
        <dbReference type="SAM" id="MobiDB-lite"/>
    </source>
</evidence>
<name>A0A9P6ZTZ6_9AGAM</name>
<reference evidence="2" key="1">
    <citation type="journal article" date="2020" name="New Phytol.">
        <title>Comparative genomics reveals dynamic genome evolution in host specialist ectomycorrhizal fungi.</title>
        <authorList>
            <person name="Lofgren L.A."/>
            <person name="Nguyen N.H."/>
            <person name="Vilgalys R."/>
            <person name="Ruytinx J."/>
            <person name="Liao H.L."/>
            <person name="Branco S."/>
            <person name="Kuo A."/>
            <person name="LaButti K."/>
            <person name="Lipzen A."/>
            <person name="Andreopoulos W."/>
            <person name="Pangilinan J."/>
            <person name="Riley R."/>
            <person name="Hundley H."/>
            <person name="Na H."/>
            <person name="Barry K."/>
            <person name="Grigoriev I.V."/>
            <person name="Stajich J.E."/>
            <person name="Kennedy P.G."/>
        </authorList>
    </citation>
    <scope>NUCLEOTIDE SEQUENCE</scope>
    <source>
        <strain evidence="2">DOB743</strain>
    </source>
</reference>
<feature type="region of interest" description="Disordered" evidence="1">
    <location>
        <begin position="96"/>
        <end position="125"/>
    </location>
</feature>
<dbReference type="OrthoDB" id="2602982at2759"/>
<proteinExistence type="predicted"/>
<sequence length="165" mass="18170">MSEPDIRCLHNRRVQMLPHPCFTLKQFIKAIRLVQCGHVPPSSPQPFGWPYRAEGKDCALHAQNGTYMNPHQDAMDNSGEDDASIKNVWISPADNAAEDVQTGSQLKSDSSEGEELEVEPVDASANTSAETLIDIDPASQFNWFVSVGYYGVGIFSDMWAPSSLL</sequence>
<evidence type="ECO:0000313" key="3">
    <source>
        <dbReference type="Proteomes" id="UP000714275"/>
    </source>
</evidence>
<keyword evidence="3" id="KW-1185">Reference proteome</keyword>
<feature type="compositionally biased region" description="Acidic residues" evidence="1">
    <location>
        <begin position="111"/>
        <end position="120"/>
    </location>
</feature>
<organism evidence="2 3">
    <name type="scientific">Suillus placidus</name>
    <dbReference type="NCBI Taxonomy" id="48579"/>
    <lineage>
        <taxon>Eukaryota</taxon>
        <taxon>Fungi</taxon>
        <taxon>Dikarya</taxon>
        <taxon>Basidiomycota</taxon>
        <taxon>Agaricomycotina</taxon>
        <taxon>Agaricomycetes</taxon>
        <taxon>Agaricomycetidae</taxon>
        <taxon>Boletales</taxon>
        <taxon>Suillineae</taxon>
        <taxon>Suillaceae</taxon>
        <taxon>Suillus</taxon>
    </lineage>
</organism>
<dbReference type="Proteomes" id="UP000714275">
    <property type="component" value="Unassembled WGS sequence"/>
</dbReference>
<comment type="caution">
    <text evidence="2">The sequence shown here is derived from an EMBL/GenBank/DDBJ whole genome shotgun (WGS) entry which is preliminary data.</text>
</comment>
<evidence type="ECO:0000313" key="2">
    <source>
        <dbReference type="EMBL" id="KAG1776157.1"/>
    </source>
</evidence>
<gene>
    <name evidence="2" type="ORF">EV702DRAFT_1198461</name>
</gene>
<protein>
    <submittedName>
        <fullName evidence="2">Uncharacterized protein</fullName>
    </submittedName>
</protein>
<dbReference type="EMBL" id="JABBWD010000028">
    <property type="protein sequence ID" value="KAG1776157.1"/>
    <property type="molecule type" value="Genomic_DNA"/>
</dbReference>